<dbReference type="InterPro" id="IPR002016">
    <property type="entry name" value="Haem_peroxidase"/>
</dbReference>
<dbReference type="InterPro" id="IPR010255">
    <property type="entry name" value="Haem_peroxidase_sf"/>
</dbReference>
<feature type="binding site" evidence="15">
    <location>
        <position position="86"/>
    </location>
    <ligand>
        <name>Ca(2+)</name>
        <dbReference type="ChEBI" id="CHEBI:29108"/>
        <label>1</label>
    </ligand>
</feature>
<keyword evidence="4 18" id="KW-0575">Peroxidase</keyword>
<evidence type="ECO:0000256" key="6">
    <source>
        <dbReference type="ARBA" id="ARBA00022723"/>
    </source>
</evidence>
<sequence>MGFRKVLSALLFALPLVSVNGLRTKRATCPDGVHTATNAKCCFLFPIVQDLSANLFDGDCGDEAHGALRLMFHDAIGFSPKAGGGGADGSIAVFNKTELTFPANAGIDDILDVIGPFLQKYSSVMTPGDFIQLAGAVSLSHCAGAPRVKFSLGRPAPKVASPPNLVPDPSDNVAKILGRFGEVGFSPAEVVALLASHSVAGADDVDPTIPGTPFDSTPDIFDTQFFVDVQLRGTKFPGAGANAGEVQSGIAGELRLQSDHNFARDSSTSCIFQGFVNQQSKLQSAFGAALFKLSLLGQNTAAMTDCSEVIPQPPALTGSSARFPPGKSMADIEQACASTPFPTLPTVPGPPTAVPPIPQS</sequence>
<dbReference type="GO" id="GO:0000302">
    <property type="term" value="P:response to reactive oxygen species"/>
    <property type="evidence" value="ECO:0007669"/>
    <property type="project" value="TreeGrafter"/>
</dbReference>
<feature type="disulfide bond" evidence="17">
    <location>
        <begin position="60"/>
        <end position="142"/>
    </location>
</feature>
<dbReference type="OrthoDB" id="2113341at2759"/>
<keyword evidence="12" id="KW-0325">Glycoprotein</keyword>
<feature type="active site" description="Proton acceptor" evidence="14">
    <location>
        <position position="73"/>
    </location>
</feature>
<name>A0A067TW80_GALM3</name>
<feature type="disulfide bond" evidence="17">
    <location>
        <begin position="270"/>
        <end position="336"/>
    </location>
</feature>
<evidence type="ECO:0000256" key="16">
    <source>
        <dbReference type="PIRSR" id="PIRSR601621-3"/>
    </source>
</evidence>
<keyword evidence="13" id="KW-0376">Hydrogen peroxide</keyword>
<dbReference type="InterPro" id="IPR019794">
    <property type="entry name" value="Peroxidases_AS"/>
</dbReference>
<evidence type="ECO:0000256" key="4">
    <source>
        <dbReference type="ARBA" id="ARBA00022559"/>
    </source>
</evidence>
<feature type="binding site" evidence="15">
    <location>
        <position position="198"/>
    </location>
    <ligand>
        <name>Ca(2+)</name>
        <dbReference type="ChEBI" id="CHEBI:29108"/>
        <label>2</label>
    </ligand>
</feature>
<feature type="binding site" description="axial binding residue" evidence="15">
    <location>
        <position position="197"/>
    </location>
    <ligand>
        <name>heme b</name>
        <dbReference type="ChEBI" id="CHEBI:60344"/>
    </ligand>
    <ligandPart>
        <name>Fe</name>
        <dbReference type="ChEBI" id="CHEBI:18248"/>
    </ligandPart>
</feature>
<dbReference type="InterPro" id="IPR019793">
    <property type="entry name" value="Peroxidases_heam-ligand_BS"/>
</dbReference>
<dbReference type="Gene3D" id="1.10.520.10">
    <property type="match status" value="1"/>
</dbReference>
<evidence type="ECO:0000256" key="15">
    <source>
        <dbReference type="PIRSR" id="PIRSR601621-2"/>
    </source>
</evidence>
<dbReference type="PANTHER" id="PTHR31356:SF66">
    <property type="entry name" value="CATALASE-PEROXIDASE"/>
    <property type="match status" value="1"/>
</dbReference>
<feature type="binding site" evidence="15">
    <location>
        <position position="90"/>
    </location>
    <ligand>
        <name>Ca(2+)</name>
        <dbReference type="ChEBI" id="CHEBI:29108"/>
        <label>1</label>
    </ligand>
</feature>
<keyword evidence="11 17" id="KW-1015">Disulfide bond</keyword>
<dbReference type="PANTHER" id="PTHR31356">
    <property type="entry name" value="THYLAKOID LUMENAL 29 KDA PROTEIN, CHLOROPLASTIC-RELATED"/>
    <property type="match status" value="1"/>
</dbReference>
<feature type="disulfide bond" evidence="17">
    <location>
        <begin position="29"/>
        <end position="42"/>
    </location>
</feature>
<evidence type="ECO:0000256" key="12">
    <source>
        <dbReference type="ARBA" id="ARBA00023180"/>
    </source>
</evidence>
<dbReference type="HOGENOM" id="CLU_041038_0_1_1"/>
<evidence type="ECO:0000256" key="19">
    <source>
        <dbReference type="SAM" id="MobiDB-lite"/>
    </source>
</evidence>
<keyword evidence="10 15" id="KW-0408">Iron</keyword>
<protein>
    <recommendedName>
        <fullName evidence="18">Peroxidase</fullName>
        <ecNumber evidence="18">1.11.1.-</ecNumber>
    </recommendedName>
</protein>
<evidence type="ECO:0000256" key="18">
    <source>
        <dbReference type="RuleBase" id="RU363051"/>
    </source>
</evidence>
<evidence type="ECO:0000313" key="21">
    <source>
        <dbReference type="EMBL" id="KDR83273.1"/>
    </source>
</evidence>
<evidence type="ECO:0000256" key="8">
    <source>
        <dbReference type="ARBA" id="ARBA00022837"/>
    </source>
</evidence>
<evidence type="ECO:0000256" key="14">
    <source>
        <dbReference type="PIRSR" id="PIRSR601621-1"/>
    </source>
</evidence>
<keyword evidence="8 15" id="KW-0106">Calcium</keyword>
<feature type="signal peptide" evidence="18">
    <location>
        <begin position="1"/>
        <end position="21"/>
    </location>
</feature>
<keyword evidence="5 15" id="KW-0349">Heme</keyword>
<feature type="binding site" evidence="15">
    <location>
        <position position="215"/>
    </location>
    <ligand>
        <name>Ca(2+)</name>
        <dbReference type="ChEBI" id="CHEBI:29108"/>
        <label>2</label>
    </ligand>
</feature>
<feature type="site" description="Transition state stabilizer" evidence="16">
    <location>
        <position position="69"/>
    </location>
</feature>
<dbReference type="SUPFAM" id="SSF48113">
    <property type="entry name" value="Heme-dependent peroxidases"/>
    <property type="match status" value="1"/>
</dbReference>
<gene>
    <name evidence="21" type="ORF">GALMADRAFT_263611</name>
</gene>
<evidence type="ECO:0000256" key="5">
    <source>
        <dbReference type="ARBA" id="ARBA00022617"/>
    </source>
</evidence>
<dbReference type="PROSITE" id="PS00435">
    <property type="entry name" value="PEROXIDASE_1"/>
    <property type="match status" value="1"/>
</dbReference>
<feature type="compositionally biased region" description="Pro residues" evidence="19">
    <location>
        <begin position="342"/>
        <end position="360"/>
    </location>
</feature>
<dbReference type="GO" id="GO:0042744">
    <property type="term" value="P:hydrogen peroxide catabolic process"/>
    <property type="evidence" value="ECO:0007669"/>
    <property type="project" value="UniProtKB-KW"/>
</dbReference>
<dbReference type="GO" id="GO:0020037">
    <property type="term" value="F:heme binding"/>
    <property type="evidence" value="ECO:0007669"/>
    <property type="project" value="UniProtKB-UniRule"/>
</dbReference>
<dbReference type="EMBL" id="KL142369">
    <property type="protein sequence ID" value="KDR83273.1"/>
    <property type="molecule type" value="Genomic_DNA"/>
</dbReference>
<dbReference type="Pfam" id="PF11895">
    <property type="entry name" value="Peroxidase_ext"/>
    <property type="match status" value="1"/>
</dbReference>
<dbReference type="PROSITE" id="PS00436">
    <property type="entry name" value="PEROXIDASE_2"/>
    <property type="match status" value="1"/>
</dbReference>
<dbReference type="AlphaFoldDB" id="A0A067TW80"/>
<evidence type="ECO:0000256" key="10">
    <source>
        <dbReference type="ARBA" id="ARBA00023004"/>
    </source>
</evidence>
<evidence type="ECO:0000256" key="11">
    <source>
        <dbReference type="ARBA" id="ARBA00023157"/>
    </source>
</evidence>
<evidence type="ECO:0000256" key="1">
    <source>
        <dbReference type="ARBA" id="ARBA00004613"/>
    </source>
</evidence>
<keyword evidence="6 15" id="KW-0479">Metal-binding</keyword>
<evidence type="ECO:0000256" key="2">
    <source>
        <dbReference type="ARBA" id="ARBA00006089"/>
    </source>
</evidence>
<dbReference type="GO" id="GO:0046872">
    <property type="term" value="F:metal ion binding"/>
    <property type="evidence" value="ECO:0007669"/>
    <property type="project" value="UniProtKB-UniRule"/>
</dbReference>
<comment type="cofactor">
    <cofactor evidence="15">
        <name>heme b</name>
        <dbReference type="ChEBI" id="CHEBI:60344"/>
    </cofactor>
    <text evidence="15">Binds 1 heme b (iron(II)-protoporphyrin IX) group per subunit.</text>
</comment>
<dbReference type="PRINTS" id="PR00462">
    <property type="entry name" value="LIGNINASE"/>
</dbReference>
<dbReference type="GO" id="GO:0004601">
    <property type="term" value="F:peroxidase activity"/>
    <property type="evidence" value="ECO:0007669"/>
    <property type="project" value="UniProtKB-KW"/>
</dbReference>
<organism evidence="21 22">
    <name type="scientific">Galerina marginata (strain CBS 339.88)</name>
    <dbReference type="NCBI Taxonomy" id="685588"/>
    <lineage>
        <taxon>Eukaryota</taxon>
        <taxon>Fungi</taxon>
        <taxon>Dikarya</taxon>
        <taxon>Basidiomycota</taxon>
        <taxon>Agaricomycotina</taxon>
        <taxon>Agaricomycetes</taxon>
        <taxon>Agaricomycetidae</taxon>
        <taxon>Agaricales</taxon>
        <taxon>Agaricineae</taxon>
        <taxon>Strophariaceae</taxon>
        <taxon>Galerina</taxon>
    </lineage>
</organism>
<dbReference type="EC" id="1.11.1.-" evidence="18"/>
<comment type="similarity">
    <text evidence="2 18">Belongs to the peroxidase family. Ligninase subfamily.</text>
</comment>
<dbReference type="GO" id="GO:0034599">
    <property type="term" value="P:cellular response to oxidative stress"/>
    <property type="evidence" value="ECO:0007669"/>
    <property type="project" value="InterPro"/>
</dbReference>
<keyword evidence="7 18" id="KW-0732">Signal</keyword>
<feature type="binding site" evidence="15">
    <location>
        <position position="222"/>
    </location>
    <ligand>
        <name>Ca(2+)</name>
        <dbReference type="ChEBI" id="CHEBI:29108"/>
        <label>2</label>
    </ligand>
</feature>
<comment type="subcellular location">
    <subcellularLocation>
        <location evidence="1">Secreted</location>
    </subcellularLocation>
</comment>
<evidence type="ECO:0000313" key="22">
    <source>
        <dbReference type="Proteomes" id="UP000027222"/>
    </source>
</evidence>
<feature type="binding site" evidence="15">
    <location>
        <position position="74"/>
    </location>
    <ligand>
        <name>Ca(2+)</name>
        <dbReference type="ChEBI" id="CHEBI:29108"/>
        <label>1</label>
    </ligand>
</feature>
<dbReference type="GO" id="GO:0005576">
    <property type="term" value="C:extracellular region"/>
    <property type="evidence" value="ECO:0007669"/>
    <property type="project" value="UniProtKB-SubCell"/>
</dbReference>
<feature type="chain" id="PRO_5006985821" description="Peroxidase" evidence="18">
    <location>
        <begin position="22"/>
        <end position="360"/>
    </location>
</feature>
<evidence type="ECO:0000259" key="20">
    <source>
        <dbReference type="PROSITE" id="PS50873"/>
    </source>
</evidence>
<dbReference type="PRINTS" id="PR00458">
    <property type="entry name" value="PEROXIDASE"/>
</dbReference>
<evidence type="ECO:0000256" key="9">
    <source>
        <dbReference type="ARBA" id="ARBA00023002"/>
    </source>
</evidence>
<dbReference type="Pfam" id="PF00141">
    <property type="entry name" value="peroxidase"/>
    <property type="match status" value="1"/>
</dbReference>
<evidence type="ECO:0000256" key="13">
    <source>
        <dbReference type="ARBA" id="ARBA00023324"/>
    </source>
</evidence>
<evidence type="ECO:0000256" key="17">
    <source>
        <dbReference type="PIRSR" id="PIRSR601621-4"/>
    </source>
</evidence>
<dbReference type="Proteomes" id="UP000027222">
    <property type="component" value="Unassembled WGS sequence"/>
</dbReference>
<keyword evidence="3" id="KW-0964">Secreted</keyword>
<dbReference type="PROSITE" id="PS50873">
    <property type="entry name" value="PEROXIDASE_4"/>
    <property type="match status" value="1"/>
</dbReference>
<feature type="domain" description="Plant heme peroxidase family profile" evidence="20">
    <location>
        <begin position="64"/>
        <end position="340"/>
    </location>
</feature>
<proteinExistence type="inferred from homology"/>
<evidence type="ECO:0000256" key="7">
    <source>
        <dbReference type="ARBA" id="ARBA00022729"/>
    </source>
</evidence>
<dbReference type="CDD" id="cd00692">
    <property type="entry name" value="ligninase"/>
    <property type="match status" value="1"/>
</dbReference>
<dbReference type="InterPro" id="IPR001621">
    <property type="entry name" value="Ligninase"/>
</dbReference>
<feature type="region of interest" description="Disordered" evidence="19">
    <location>
        <begin position="339"/>
        <end position="360"/>
    </location>
</feature>
<evidence type="ECO:0000256" key="3">
    <source>
        <dbReference type="ARBA" id="ARBA00022525"/>
    </source>
</evidence>
<feature type="disulfide bond" evidence="17">
    <location>
        <begin position="41"/>
        <end position="306"/>
    </location>
</feature>
<reference evidence="22" key="1">
    <citation type="journal article" date="2014" name="Proc. Natl. Acad. Sci. U.S.A.">
        <title>Extensive sampling of basidiomycete genomes demonstrates inadequacy of the white-rot/brown-rot paradigm for wood decay fungi.</title>
        <authorList>
            <person name="Riley R."/>
            <person name="Salamov A.A."/>
            <person name="Brown D.W."/>
            <person name="Nagy L.G."/>
            <person name="Floudas D."/>
            <person name="Held B.W."/>
            <person name="Levasseur A."/>
            <person name="Lombard V."/>
            <person name="Morin E."/>
            <person name="Otillar R."/>
            <person name="Lindquist E.A."/>
            <person name="Sun H."/>
            <person name="LaButti K.M."/>
            <person name="Schmutz J."/>
            <person name="Jabbour D."/>
            <person name="Luo H."/>
            <person name="Baker S.E."/>
            <person name="Pisabarro A.G."/>
            <person name="Walton J.D."/>
            <person name="Blanchette R.A."/>
            <person name="Henrissat B."/>
            <person name="Martin F."/>
            <person name="Cullen D."/>
            <person name="Hibbett D.S."/>
            <person name="Grigoriev I.V."/>
        </authorList>
    </citation>
    <scope>NUCLEOTIDE SEQUENCE [LARGE SCALE GENOMIC DNA]</scope>
    <source>
        <strain evidence="22">CBS 339.88</strain>
    </source>
</reference>
<dbReference type="Gene3D" id="1.10.420.10">
    <property type="entry name" value="Peroxidase, domain 2"/>
    <property type="match status" value="1"/>
</dbReference>
<keyword evidence="22" id="KW-1185">Reference proteome</keyword>
<dbReference type="STRING" id="685588.A0A067TW80"/>
<keyword evidence="9 18" id="KW-0560">Oxidoreductase</keyword>
<dbReference type="InterPro" id="IPR044831">
    <property type="entry name" value="Ccp1-like"/>
</dbReference>
<feature type="binding site" evidence="15">
    <location>
        <position position="217"/>
    </location>
    <ligand>
        <name>Ca(2+)</name>
        <dbReference type="ChEBI" id="CHEBI:29108"/>
        <label>2</label>
    </ligand>
</feature>
<dbReference type="InterPro" id="IPR024589">
    <property type="entry name" value="Ligninase_C"/>
</dbReference>
<feature type="binding site" evidence="15">
    <location>
        <position position="88"/>
    </location>
    <ligand>
        <name>Ca(2+)</name>
        <dbReference type="ChEBI" id="CHEBI:29108"/>
        <label>1</label>
    </ligand>
</feature>
<comment type="cofactor">
    <cofactor evidence="15 18">
        <name>Ca(2+)</name>
        <dbReference type="ChEBI" id="CHEBI:29108"/>
    </cofactor>
    <text evidence="15 18">Binds 2 calcium ions per subunit.</text>
</comment>
<accession>A0A067TW80</accession>